<protein>
    <submittedName>
        <fullName evidence="4">BQ2448_7396 protein</fullName>
    </submittedName>
</protein>
<evidence type="ECO:0000259" key="3">
    <source>
        <dbReference type="Pfam" id="PF03372"/>
    </source>
</evidence>
<dbReference type="CDD" id="cd01650">
    <property type="entry name" value="RT_nLTR_like"/>
    <property type="match status" value="1"/>
</dbReference>
<accession>A0A238FI51</accession>
<dbReference type="Gene3D" id="3.60.10.10">
    <property type="entry name" value="Endonuclease/exonuclease/phosphatase"/>
    <property type="match status" value="1"/>
</dbReference>
<evidence type="ECO:0000313" key="5">
    <source>
        <dbReference type="Proteomes" id="UP000198372"/>
    </source>
</evidence>
<organism evidence="4 5">
    <name type="scientific">Microbotryum intermedium</name>
    <dbReference type="NCBI Taxonomy" id="269621"/>
    <lineage>
        <taxon>Eukaryota</taxon>
        <taxon>Fungi</taxon>
        <taxon>Dikarya</taxon>
        <taxon>Basidiomycota</taxon>
        <taxon>Pucciniomycotina</taxon>
        <taxon>Microbotryomycetes</taxon>
        <taxon>Microbotryales</taxon>
        <taxon>Microbotryaceae</taxon>
        <taxon>Microbotryum</taxon>
    </lineage>
</organism>
<feature type="region of interest" description="Disordered" evidence="1">
    <location>
        <begin position="254"/>
        <end position="331"/>
    </location>
</feature>
<dbReference type="InterPro" id="IPR005135">
    <property type="entry name" value="Endo/exonuclease/phosphatase"/>
</dbReference>
<feature type="domain" description="Endonuclease/exonuclease/phosphatase" evidence="3">
    <location>
        <begin position="438"/>
        <end position="663"/>
    </location>
</feature>
<sequence length="1602" mass="177891">MSNNNNSTNPTGPTPKRPPDPPGLTATKSYSAAVGATPPAKAATVIATGPPAVAAPRSHPLMHDIANRVIVKTPPGSTPEQVLTALDKQFPSLTGAMPCLIKGQRGLRFPKEADLRELVARGLTVGKTLCKVNDLFHIAQKSVIQCTLVGFFSDPEGVRLFDEKIKEFGTVLMRRTQYVGKTKHISGVYDFVLALKDPNVLPPASLPLERDGVTERIPLRITGGMRHCSVFCRSGAHVRKECTVAPPCKICTKTSHATQHCPGRHGSSPQAASTSRASQAPAAAATAAGSNTASATVASDRKTKRSRTENILAPQPDFQSNDASPMPISRTFTFTPQAAPQLAPIQGTASLVEKSSESSSSETTSPSPSPPPATPKTIMTRSNRHPQPRPKPDPMTPTPPTMPTKEPKIKEHPPRMRKTLWIKMMSTTKIPNVSFVAANVQSINKDRKRASLFSNLRAHNADIFLLSETGRPPPERVAQWTQECQDSKLSALFTPFNNTAILWKSDSPVVTIDPESPSNFLRASFSFPDRISDATFRVGDLKVRVVSFYAPSSDKPDKKRFLSHISTTLRRAMSDDPSPPALLIGGDWNCVESQLLDSENPNGTNYGGQEMRDLVTANNLSDVYRLHHPKGRHTTNRSAPGTCRRLQRIYVSPDWVDLFHDHNIWAPVLKSTHSMVVARFQVPGAIDIGPGKFKLGLHTPDDPKAAWTTTKHRLLPQLQALARTLARFRRGGSEQERADHSRYGAALRSRIDPSLAGPSSIFIRLRKVRASDLIPSLAVNDVVLSDPDSMLGAASDYFESVYQDRPIDDAALEEIIDGLASTRFSPADSHKLERAYPLEEMSKAQESCKSNSSPGPDGLPVEFYRATWTVTGPILRDVINSIPTEGLSAEPSPRNITHIHLIHKRDERDQLVNKRPISLINADERIISQAHNQRLAPLLESLIGPTQRGFVPNRWIGTNIAEVQCLMDPGLPGSVPVSGLLAVMDFEKAYDRLSHTYLDAVLRAVGLGPKARQWYRATYTNQSASIFLNGWLSAAFDVLSGVRQGDPLAPSLFVLAIEGFACQIRSRFKGIESPGLQTIRELLFADDACCALHDLSDLEHLDRAIRLYERASASKLSTTKSFFYPLGSFRDHPVAPRLGTWRLSASHFRYLGIQVGVDIAEDAGWEEVKSSTIARINSIPMYDLPYAAKCSIVDIYCYTKILYYNRFLPAPKSVVKEIEDAAMLAIHGRASDGTQRRPRVSWSRLYTPLDHGGFGLIDLPRRLAIDHAKWVFQLRDPDGCFTRHLFDIRICLQAANQRTPFTLRKPPTNQHRRPWIWIWWAYFCHPPPKWDHAVRKTRELLPQRWVRYFEAWASVTTLNPPELSKNQNLERWANHVLFFPAGHGIQLSVNPTLFRGPDGEVMTPSSFVNASKRYHAFVYPPIVPEGHQKIFSLPEQRWNSWWKALRKVRRVHSDAEDTAHLLSLGSLHPGAQLASPVHTQLNNRSTFCVMCLSEATESLAHLAVGCPFARRLWGALSPAPHPTFLDFVCPVVSRSERRLVELRILFFHSVWKLSRRRRFSSDPLEPITETGFEDLRASIQESKVALCLFDTTQGGFSGYGRS</sequence>
<gene>
    <name evidence="4" type="ORF">BQ2448_7396</name>
</gene>
<feature type="compositionally biased region" description="Pro residues" evidence="1">
    <location>
        <begin position="12"/>
        <end position="22"/>
    </location>
</feature>
<dbReference type="PANTHER" id="PTHR31635">
    <property type="entry name" value="REVERSE TRANSCRIPTASE DOMAIN-CONTAINING PROTEIN-RELATED"/>
    <property type="match status" value="1"/>
</dbReference>
<dbReference type="InterPro" id="IPR000477">
    <property type="entry name" value="RT_dom"/>
</dbReference>
<dbReference type="CDD" id="cd09076">
    <property type="entry name" value="L1-EN"/>
    <property type="match status" value="1"/>
</dbReference>
<dbReference type="EMBL" id="FMSP01000018">
    <property type="protein sequence ID" value="SCV73470.1"/>
    <property type="molecule type" value="Genomic_DNA"/>
</dbReference>
<dbReference type="SUPFAM" id="SSF56219">
    <property type="entry name" value="DNase I-like"/>
    <property type="match status" value="1"/>
</dbReference>
<evidence type="ECO:0000313" key="4">
    <source>
        <dbReference type="EMBL" id="SCV73470.1"/>
    </source>
</evidence>
<name>A0A238FI51_9BASI</name>
<feature type="region of interest" description="Disordered" evidence="1">
    <location>
        <begin position="1"/>
        <end position="28"/>
    </location>
</feature>
<evidence type="ECO:0000256" key="1">
    <source>
        <dbReference type="SAM" id="MobiDB-lite"/>
    </source>
</evidence>
<keyword evidence="5" id="KW-1185">Reference proteome</keyword>
<feature type="compositionally biased region" description="Basic and acidic residues" evidence="1">
    <location>
        <begin position="405"/>
        <end position="414"/>
    </location>
</feature>
<reference evidence="5" key="1">
    <citation type="submission" date="2016-09" db="EMBL/GenBank/DDBJ databases">
        <authorList>
            <person name="Jeantristanb JTB J.-T."/>
            <person name="Ricardo R."/>
        </authorList>
    </citation>
    <scope>NUCLEOTIDE SEQUENCE [LARGE SCALE GENOMIC DNA]</scope>
</reference>
<evidence type="ECO:0000259" key="2">
    <source>
        <dbReference type="Pfam" id="PF00078"/>
    </source>
</evidence>
<feature type="domain" description="Reverse transcriptase" evidence="2">
    <location>
        <begin position="902"/>
        <end position="1155"/>
    </location>
</feature>
<feature type="region of interest" description="Disordered" evidence="1">
    <location>
        <begin position="349"/>
        <end position="414"/>
    </location>
</feature>
<feature type="compositionally biased region" description="Low complexity" evidence="1">
    <location>
        <begin position="357"/>
        <end position="366"/>
    </location>
</feature>
<feature type="compositionally biased region" description="Low complexity" evidence="1">
    <location>
        <begin position="267"/>
        <end position="298"/>
    </location>
</feature>
<dbReference type="Pfam" id="PF03372">
    <property type="entry name" value="Exo_endo_phos"/>
    <property type="match status" value="1"/>
</dbReference>
<dbReference type="OrthoDB" id="410104at2759"/>
<dbReference type="PANTHER" id="PTHR31635:SF196">
    <property type="entry name" value="REVERSE TRANSCRIPTASE DOMAIN-CONTAINING PROTEIN-RELATED"/>
    <property type="match status" value="1"/>
</dbReference>
<dbReference type="InterPro" id="IPR036691">
    <property type="entry name" value="Endo/exonu/phosph_ase_sf"/>
</dbReference>
<proteinExistence type="predicted"/>
<feature type="compositionally biased region" description="Low complexity" evidence="1">
    <location>
        <begin position="1"/>
        <end position="11"/>
    </location>
</feature>
<dbReference type="Pfam" id="PF00078">
    <property type="entry name" value="RVT_1"/>
    <property type="match status" value="1"/>
</dbReference>
<feature type="compositionally biased region" description="Pro residues" evidence="1">
    <location>
        <begin position="393"/>
        <end position="402"/>
    </location>
</feature>
<dbReference type="Proteomes" id="UP000198372">
    <property type="component" value="Unassembled WGS sequence"/>
</dbReference>